<keyword evidence="1" id="KW-0812">Transmembrane</keyword>
<evidence type="ECO:0000313" key="4">
    <source>
        <dbReference type="Proteomes" id="UP000273854"/>
    </source>
</evidence>
<sequence>MSMLARHRFSKEIKEQIKALYRYDNYHGPLALLQNLFWISLAIYLAEATPWLLPLMILLIGSRQRALATLLHEAAHGALCRSRRLENFLGTWCSGYLIFQGWASYKRSHTLDHHHKLGDPDRDPDYQYYRQSGVFEARSTFRFAFEHLIKPMLFISAPGSLKYLLVNRLIRSPSKRELLSVLVCQSLLALLLTLMFGIKGYLLYWLLPYLTTFQALTWFIELAEHYPMIAKANVDLHATRNRFSHPIEHFFTAMHGENFHLIHHLFPAIPHWKLKKAHRILLSDPAYAAVNAGFGGIFTSSNFAPSMWASILSNDKPATGNVINAI</sequence>
<feature type="domain" description="Fatty acid desaturase" evidence="2">
    <location>
        <begin position="50"/>
        <end position="285"/>
    </location>
</feature>
<dbReference type="Proteomes" id="UP000273854">
    <property type="component" value="Unassembled WGS sequence"/>
</dbReference>
<comment type="caution">
    <text evidence="3">The sequence shown here is derived from an EMBL/GenBank/DDBJ whole genome shotgun (WGS) entry which is preliminary data.</text>
</comment>
<proteinExistence type="predicted"/>
<dbReference type="Pfam" id="PF00487">
    <property type="entry name" value="FA_desaturase"/>
    <property type="match status" value="1"/>
</dbReference>
<feature type="transmembrane region" description="Helical" evidence="1">
    <location>
        <begin position="178"/>
        <end position="196"/>
    </location>
</feature>
<evidence type="ECO:0000256" key="1">
    <source>
        <dbReference type="SAM" id="Phobius"/>
    </source>
</evidence>
<accession>A0A3M5PEE9</accession>
<name>A0A3M5PEE9_PSEVI</name>
<feature type="transmembrane region" description="Helical" evidence="1">
    <location>
        <begin position="202"/>
        <end position="220"/>
    </location>
</feature>
<dbReference type="GO" id="GO:0016717">
    <property type="term" value="F:oxidoreductase activity, acting on paired donors, with oxidation of a pair of donors resulting in the reduction of molecular oxygen to two molecules of water"/>
    <property type="evidence" value="ECO:0007669"/>
    <property type="project" value="TreeGrafter"/>
</dbReference>
<feature type="transmembrane region" description="Helical" evidence="1">
    <location>
        <begin position="36"/>
        <end position="60"/>
    </location>
</feature>
<dbReference type="InterPro" id="IPR005804">
    <property type="entry name" value="FA_desaturase_dom"/>
</dbReference>
<evidence type="ECO:0000259" key="2">
    <source>
        <dbReference type="Pfam" id="PF00487"/>
    </source>
</evidence>
<gene>
    <name evidence="3" type="ORF">ALP40_00007</name>
</gene>
<dbReference type="GO" id="GO:0008610">
    <property type="term" value="P:lipid biosynthetic process"/>
    <property type="evidence" value="ECO:0007669"/>
    <property type="project" value="UniProtKB-ARBA"/>
</dbReference>
<dbReference type="InterPro" id="IPR012171">
    <property type="entry name" value="Fatty_acid_desaturase"/>
</dbReference>
<organism evidence="3 4">
    <name type="scientific">Pseudomonas viridiflava</name>
    <name type="common">Phytomonas viridiflava</name>
    <dbReference type="NCBI Taxonomy" id="33069"/>
    <lineage>
        <taxon>Bacteria</taxon>
        <taxon>Pseudomonadati</taxon>
        <taxon>Pseudomonadota</taxon>
        <taxon>Gammaproteobacteria</taxon>
        <taxon>Pseudomonadales</taxon>
        <taxon>Pseudomonadaceae</taxon>
        <taxon>Pseudomonas</taxon>
    </lineage>
</organism>
<dbReference type="NCBIfam" id="NF041365">
    <property type="entry name" value="GntB_guanitoxin"/>
    <property type="match status" value="1"/>
</dbReference>
<dbReference type="AlphaFoldDB" id="A0A3M5PEE9"/>
<dbReference type="EMBL" id="RBTP01000019">
    <property type="protein sequence ID" value="RMT82952.1"/>
    <property type="molecule type" value="Genomic_DNA"/>
</dbReference>
<dbReference type="CDD" id="cd03510">
    <property type="entry name" value="Rhizobitoxine-FADS-like"/>
    <property type="match status" value="1"/>
</dbReference>
<dbReference type="PANTHER" id="PTHR19353:SF19">
    <property type="entry name" value="DELTA(5) FATTY ACID DESATURASE C-RELATED"/>
    <property type="match status" value="1"/>
</dbReference>
<evidence type="ECO:0000313" key="3">
    <source>
        <dbReference type="EMBL" id="RMT82952.1"/>
    </source>
</evidence>
<keyword evidence="1" id="KW-1133">Transmembrane helix</keyword>
<reference evidence="3 4" key="1">
    <citation type="submission" date="2018-08" db="EMBL/GenBank/DDBJ databases">
        <title>Recombination of ecologically and evolutionarily significant loci maintains genetic cohesion in the Pseudomonas syringae species complex.</title>
        <authorList>
            <person name="Dillon M."/>
            <person name="Thakur S."/>
            <person name="Almeida R.N.D."/>
            <person name="Weir B.S."/>
            <person name="Guttman D.S."/>
        </authorList>
    </citation>
    <scope>NUCLEOTIDE SEQUENCE [LARGE SCALE GENOMIC DNA]</scope>
    <source>
        <strain evidence="3 4">ICMP 19473</strain>
    </source>
</reference>
<dbReference type="GO" id="GO:0016020">
    <property type="term" value="C:membrane"/>
    <property type="evidence" value="ECO:0007669"/>
    <property type="project" value="TreeGrafter"/>
</dbReference>
<keyword evidence="1" id="KW-0472">Membrane</keyword>
<dbReference type="PANTHER" id="PTHR19353">
    <property type="entry name" value="FATTY ACID DESATURASE 2"/>
    <property type="match status" value="1"/>
</dbReference>
<protein>
    <submittedName>
        <fullName evidence="3">Fatty acid desaturase protein</fullName>
    </submittedName>
</protein>